<keyword evidence="4 5" id="KW-0408">Iron</keyword>
<evidence type="ECO:0000256" key="3">
    <source>
        <dbReference type="ARBA" id="ARBA00022723"/>
    </source>
</evidence>
<keyword evidence="7" id="KW-1185">Reference proteome</keyword>
<keyword evidence="3 5" id="KW-0479">Metal-binding</keyword>
<gene>
    <name evidence="6" type="ORF">J3Q64DRAFT_1862806</name>
</gene>
<dbReference type="PANTHER" id="PTHR46206">
    <property type="entry name" value="CYTOCHROME P450"/>
    <property type="match status" value="1"/>
</dbReference>
<dbReference type="SUPFAM" id="SSF48264">
    <property type="entry name" value="Cytochrome P450"/>
    <property type="match status" value="1"/>
</dbReference>
<keyword evidence="5" id="KW-0560">Oxidoreductase</keyword>
<dbReference type="InterPro" id="IPR017972">
    <property type="entry name" value="Cyt_P450_CS"/>
</dbReference>
<evidence type="ECO:0000256" key="4">
    <source>
        <dbReference type="ARBA" id="ARBA00023004"/>
    </source>
</evidence>
<comment type="cofactor">
    <cofactor evidence="1">
        <name>heme</name>
        <dbReference type="ChEBI" id="CHEBI:30413"/>
    </cofactor>
</comment>
<dbReference type="PROSITE" id="PS00086">
    <property type="entry name" value="CYTOCHROME_P450"/>
    <property type="match status" value="1"/>
</dbReference>
<dbReference type="PRINTS" id="PR00465">
    <property type="entry name" value="EP450IV"/>
</dbReference>
<dbReference type="InterPro" id="IPR001128">
    <property type="entry name" value="Cyt_P450"/>
</dbReference>
<name>A0ABR3AWY8_PHYBL</name>
<evidence type="ECO:0000256" key="1">
    <source>
        <dbReference type="ARBA" id="ARBA00001971"/>
    </source>
</evidence>
<evidence type="ECO:0000256" key="5">
    <source>
        <dbReference type="RuleBase" id="RU000461"/>
    </source>
</evidence>
<dbReference type="Pfam" id="PF00067">
    <property type="entry name" value="p450"/>
    <property type="match status" value="1"/>
</dbReference>
<comment type="caution">
    <text evidence="6">The sequence shown here is derived from an EMBL/GenBank/DDBJ whole genome shotgun (WGS) entry which is preliminary data.</text>
</comment>
<protein>
    <submittedName>
        <fullName evidence="6">Cytochrome P450</fullName>
    </submittedName>
</protein>
<dbReference type="InterPro" id="IPR036396">
    <property type="entry name" value="Cyt_P450_sf"/>
</dbReference>
<dbReference type="CDD" id="cd11041">
    <property type="entry name" value="CYP503A1-like"/>
    <property type="match status" value="1"/>
</dbReference>
<keyword evidence="5" id="KW-0503">Monooxygenase</keyword>
<dbReference type="EMBL" id="JBCLYO010000013">
    <property type="protein sequence ID" value="KAL0083567.1"/>
    <property type="molecule type" value="Genomic_DNA"/>
</dbReference>
<evidence type="ECO:0000256" key="2">
    <source>
        <dbReference type="ARBA" id="ARBA00010617"/>
    </source>
</evidence>
<evidence type="ECO:0000313" key="6">
    <source>
        <dbReference type="EMBL" id="KAL0083567.1"/>
    </source>
</evidence>
<dbReference type="Proteomes" id="UP001448207">
    <property type="component" value="Unassembled WGS sequence"/>
</dbReference>
<sequence>MLQYVKELVDRLDNKKLEQIKEVATSKEGVIGITASIVLATAYSYHKHTTRPVSNGSPLVPYTFPLVGSTMEYRKSPEAFCRKWHEKLGPVFRAHLFGKEVTVIGGHEVKEVFLDKHFDFFAALDKTFNLRLLTGGGRPEDFKADPIRKIVTKYLTPNLDFYTDRVVKRFQEGVDDNLKGADSKEFFSVYPLVQHMVAKASASIFVGENLANNALLIDSFKNMVIDVGSELIPIPWIEPFPTLVYIRMWYFGKNAPSTRRHKQQLRAAIGPELEDRIHQMNTNPEWKRPNDILQDIIEKEEHPSDIPYIDFIITMITAIIFASIHTTSEAATTVLYRILDNPEVIEALREEQDQVFRKEGIDENAGAEVFTRSIIKQFVKLDSVCRESSRLKNEFIKLPHAYEGTTPLKLSNGAIIKPGEEVLIDIWKNHRDPEIQNDLKDVEQFKPFRFVSSEKQATKVGEDFLVFGMGRHACPGRWFAMQEVETIISMIIREYDIKATTPVTYPKSERGMPGGKFRLEKRKL</sequence>
<evidence type="ECO:0000313" key="7">
    <source>
        <dbReference type="Proteomes" id="UP001448207"/>
    </source>
</evidence>
<dbReference type="Gene3D" id="1.10.630.10">
    <property type="entry name" value="Cytochrome P450"/>
    <property type="match status" value="1"/>
</dbReference>
<keyword evidence="5" id="KW-0349">Heme</keyword>
<reference evidence="6 7" key="1">
    <citation type="submission" date="2024-04" db="EMBL/GenBank/DDBJ databases">
        <title>Symmetric and asymmetric DNA N6-adenine methylation regulates different biological responses in Mucorales.</title>
        <authorList>
            <consortium name="Lawrence Berkeley National Laboratory"/>
            <person name="Lax C."/>
            <person name="Mondo S.J."/>
            <person name="Osorio-Concepcion M."/>
            <person name="Muszewska A."/>
            <person name="Corrochano-Luque M."/>
            <person name="Gutierrez G."/>
            <person name="Riley R."/>
            <person name="Lipzen A."/>
            <person name="Guo J."/>
            <person name="Hundley H."/>
            <person name="Amirebrahimi M."/>
            <person name="Ng V."/>
            <person name="Lorenzo-Gutierrez D."/>
            <person name="Binder U."/>
            <person name="Yang J."/>
            <person name="Song Y."/>
            <person name="Canovas D."/>
            <person name="Navarro E."/>
            <person name="Freitag M."/>
            <person name="Gabaldon T."/>
            <person name="Grigoriev I.V."/>
            <person name="Corrochano L.M."/>
            <person name="Nicolas F.E."/>
            <person name="Garre V."/>
        </authorList>
    </citation>
    <scope>NUCLEOTIDE SEQUENCE [LARGE SCALE GENOMIC DNA]</scope>
    <source>
        <strain evidence="6 7">L51</strain>
    </source>
</reference>
<comment type="similarity">
    <text evidence="2 5">Belongs to the cytochrome P450 family.</text>
</comment>
<organism evidence="6 7">
    <name type="scientific">Phycomyces blakesleeanus</name>
    <dbReference type="NCBI Taxonomy" id="4837"/>
    <lineage>
        <taxon>Eukaryota</taxon>
        <taxon>Fungi</taxon>
        <taxon>Fungi incertae sedis</taxon>
        <taxon>Mucoromycota</taxon>
        <taxon>Mucoromycotina</taxon>
        <taxon>Mucoromycetes</taxon>
        <taxon>Mucorales</taxon>
        <taxon>Phycomycetaceae</taxon>
        <taxon>Phycomyces</taxon>
    </lineage>
</organism>
<dbReference type="InterPro" id="IPR002403">
    <property type="entry name" value="Cyt_P450_E_grp-IV"/>
</dbReference>
<proteinExistence type="inferred from homology"/>
<accession>A0ABR3AWY8</accession>